<sequence length="125" mass="13863">MKLHSTNTQQYQTVTAYDDKGVEFNLLRFEHSLIVLPEMPPVNWDVASFDALAPAHFEQIASMAPDVVILGTGKKQKFIHPKLIAALSAQHKGVECMDNQAACRTYNILMTEGRKVALALILEPA</sequence>
<proteinExistence type="predicted"/>
<name>A0ABR6XMC4_9BURK</name>
<evidence type="ECO:0000313" key="2">
    <source>
        <dbReference type="Proteomes" id="UP000643610"/>
    </source>
</evidence>
<dbReference type="Proteomes" id="UP000643610">
    <property type="component" value="Unassembled WGS sequence"/>
</dbReference>
<organism evidence="1 2">
    <name type="scientific">Undibacterium amnicola</name>
    <dbReference type="NCBI Taxonomy" id="1834038"/>
    <lineage>
        <taxon>Bacteria</taxon>
        <taxon>Pseudomonadati</taxon>
        <taxon>Pseudomonadota</taxon>
        <taxon>Betaproteobacteria</taxon>
        <taxon>Burkholderiales</taxon>
        <taxon>Oxalobacteraceae</taxon>
        <taxon>Undibacterium</taxon>
    </lineage>
</organism>
<accession>A0ABR6XMC4</accession>
<dbReference type="PANTHER" id="PTHR21192:SF2">
    <property type="entry name" value="NADH DEHYDROGENASE [UBIQUINONE] 1 ALPHA SUBCOMPLEX ASSEMBLY FACTOR 3"/>
    <property type="match status" value="1"/>
</dbReference>
<gene>
    <name evidence="1" type="ORF">H8K33_03425</name>
</gene>
<protein>
    <submittedName>
        <fullName evidence="1">Mth938-like domain-containing protein</fullName>
    </submittedName>
</protein>
<reference evidence="1 2" key="1">
    <citation type="submission" date="2020-08" db="EMBL/GenBank/DDBJ databases">
        <title>Novel species isolated from subtropical streams in China.</title>
        <authorList>
            <person name="Lu H."/>
        </authorList>
    </citation>
    <scope>NUCLEOTIDE SEQUENCE [LARGE SCALE GENOMIC DNA]</scope>
    <source>
        <strain evidence="1 2">KCTC 52442</strain>
    </source>
</reference>
<dbReference type="CDD" id="cd05560">
    <property type="entry name" value="Xcc1710_like"/>
    <property type="match status" value="1"/>
</dbReference>
<comment type="caution">
    <text evidence="1">The sequence shown here is derived from an EMBL/GenBank/DDBJ whole genome shotgun (WGS) entry which is preliminary data.</text>
</comment>
<dbReference type="InterPro" id="IPR036748">
    <property type="entry name" value="MTH938-like_sf"/>
</dbReference>
<dbReference type="PANTHER" id="PTHR21192">
    <property type="entry name" value="NUCLEAR PROTEIN E3-3"/>
    <property type="match status" value="1"/>
</dbReference>
<keyword evidence="2" id="KW-1185">Reference proteome</keyword>
<dbReference type="InterPro" id="IPR007523">
    <property type="entry name" value="NDUFAF3/AAMDC"/>
</dbReference>
<dbReference type="Gene3D" id="3.40.1230.10">
    <property type="entry name" value="MTH938-like"/>
    <property type="match status" value="1"/>
</dbReference>
<dbReference type="SUPFAM" id="SSF64076">
    <property type="entry name" value="MTH938-like"/>
    <property type="match status" value="1"/>
</dbReference>
<dbReference type="RefSeq" id="WP_186889551.1">
    <property type="nucleotide sequence ID" value="NZ_JACOFU010000001.1"/>
</dbReference>
<evidence type="ECO:0000313" key="1">
    <source>
        <dbReference type="EMBL" id="MBC3830551.1"/>
    </source>
</evidence>
<dbReference type="Pfam" id="PF04430">
    <property type="entry name" value="DUF498"/>
    <property type="match status" value="1"/>
</dbReference>
<dbReference type="EMBL" id="JACOFU010000001">
    <property type="protein sequence ID" value="MBC3830551.1"/>
    <property type="molecule type" value="Genomic_DNA"/>
</dbReference>